<evidence type="ECO:0000313" key="1">
    <source>
        <dbReference type="EMBL" id="GIY55447.1"/>
    </source>
</evidence>
<sequence>MNLCILSVEHSVHARMYSGTKTFILSGALSPVKRGLIWNLSNGRRENWLQDFRVPFNGIGKEKLKASNSVKINCSPRGFTQERALEPARGNTRANCKEEREVLPCGV</sequence>
<reference evidence="1 2" key="1">
    <citation type="submission" date="2021-06" db="EMBL/GenBank/DDBJ databases">
        <title>Caerostris extrusa draft genome.</title>
        <authorList>
            <person name="Kono N."/>
            <person name="Arakawa K."/>
        </authorList>
    </citation>
    <scope>NUCLEOTIDE SEQUENCE [LARGE SCALE GENOMIC DNA]</scope>
</reference>
<dbReference type="AlphaFoldDB" id="A0AAV4UCI4"/>
<evidence type="ECO:0000313" key="2">
    <source>
        <dbReference type="Proteomes" id="UP001054945"/>
    </source>
</evidence>
<keyword evidence="2" id="KW-1185">Reference proteome</keyword>
<accession>A0AAV4UCI4</accession>
<name>A0AAV4UCI4_CAEEX</name>
<proteinExistence type="predicted"/>
<gene>
    <name evidence="1" type="ORF">CEXT_806481</name>
</gene>
<dbReference type="EMBL" id="BPLR01012642">
    <property type="protein sequence ID" value="GIY55447.1"/>
    <property type="molecule type" value="Genomic_DNA"/>
</dbReference>
<organism evidence="1 2">
    <name type="scientific">Caerostris extrusa</name>
    <name type="common">Bark spider</name>
    <name type="synonym">Caerostris bankana</name>
    <dbReference type="NCBI Taxonomy" id="172846"/>
    <lineage>
        <taxon>Eukaryota</taxon>
        <taxon>Metazoa</taxon>
        <taxon>Ecdysozoa</taxon>
        <taxon>Arthropoda</taxon>
        <taxon>Chelicerata</taxon>
        <taxon>Arachnida</taxon>
        <taxon>Araneae</taxon>
        <taxon>Araneomorphae</taxon>
        <taxon>Entelegynae</taxon>
        <taxon>Araneoidea</taxon>
        <taxon>Araneidae</taxon>
        <taxon>Caerostris</taxon>
    </lineage>
</organism>
<dbReference type="Proteomes" id="UP001054945">
    <property type="component" value="Unassembled WGS sequence"/>
</dbReference>
<comment type="caution">
    <text evidence="1">The sequence shown here is derived from an EMBL/GenBank/DDBJ whole genome shotgun (WGS) entry which is preliminary data.</text>
</comment>
<protein>
    <submittedName>
        <fullName evidence="1">Uncharacterized protein</fullName>
    </submittedName>
</protein>